<evidence type="ECO:0000313" key="2">
    <source>
        <dbReference type="Proteomes" id="UP000007819"/>
    </source>
</evidence>
<dbReference type="AlphaFoldDB" id="A0A8R2B5B3"/>
<dbReference type="PANTHER" id="PTHR47160:SF5">
    <property type="entry name" value="MULE TRANSPOSASE DOMAIN-CONTAINING PROTEIN"/>
    <property type="match status" value="1"/>
</dbReference>
<proteinExistence type="predicted"/>
<dbReference type="OrthoDB" id="3066195at2759"/>
<keyword evidence="2" id="KW-1185">Reference proteome</keyword>
<reference evidence="2" key="1">
    <citation type="submission" date="2010-06" db="EMBL/GenBank/DDBJ databases">
        <authorList>
            <person name="Jiang H."/>
            <person name="Abraham K."/>
            <person name="Ali S."/>
            <person name="Alsbrooks S.L."/>
            <person name="Anim B.N."/>
            <person name="Anosike U.S."/>
            <person name="Attaway T."/>
            <person name="Bandaranaike D.P."/>
            <person name="Battles P.K."/>
            <person name="Bell S.N."/>
            <person name="Bell A.V."/>
            <person name="Beltran B."/>
            <person name="Bickham C."/>
            <person name="Bustamante Y."/>
            <person name="Caleb T."/>
            <person name="Canada A."/>
            <person name="Cardenas V."/>
            <person name="Carter K."/>
            <person name="Chacko J."/>
            <person name="Chandrabose M.N."/>
            <person name="Chavez D."/>
            <person name="Chavez A."/>
            <person name="Chen L."/>
            <person name="Chu H.-S."/>
            <person name="Claassen K.J."/>
            <person name="Cockrell R."/>
            <person name="Collins M."/>
            <person name="Cooper J.A."/>
            <person name="Cree A."/>
            <person name="Curry S.M."/>
            <person name="Da Y."/>
            <person name="Dao M.D."/>
            <person name="Das B."/>
            <person name="Davila M.-L."/>
            <person name="Davy-Carroll L."/>
            <person name="Denson S."/>
            <person name="Dinh H."/>
            <person name="Ebong V.E."/>
            <person name="Edwards J.R."/>
            <person name="Egan A."/>
            <person name="El-Daye J."/>
            <person name="Escobedo L."/>
            <person name="Fernandez S."/>
            <person name="Fernando P.R."/>
            <person name="Flagg N."/>
            <person name="Forbes L.D."/>
            <person name="Fowler R.G."/>
            <person name="Fu Q."/>
            <person name="Gabisi R.A."/>
            <person name="Ganer J."/>
            <person name="Garbino Pronczuk A."/>
            <person name="Garcia R.M."/>
            <person name="Garner T."/>
            <person name="Garrett T.E."/>
            <person name="Gonzalez D.A."/>
            <person name="Hamid H."/>
            <person name="Hawkins E.S."/>
            <person name="Hirani K."/>
            <person name="Hogues M.E."/>
            <person name="Hollins B."/>
            <person name="Hsiao C.-H."/>
            <person name="Jabil R."/>
            <person name="James M.L."/>
            <person name="Jhangiani S.N."/>
            <person name="Johnson B."/>
            <person name="Johnson Q."/>
            <person name="Joshi V."/>
            <person name="Kalu J.B."/>
            <person name="Kam C."/>
            <person name="Kashfia A."/>
            <person name="Keebler J."/>
            <person name="Kisamo H."/>
            <person name="Kovar C.L."/>
            <person name="Lago L.A."/>
            <person name="Lai C.-Y."/>
            <person name="Laidlaw J."/>
            <person name="Lara F."/>
            <person name="Le T.-K."/>
            <person name="Lee S.L."/>
            <person name="Legall F.H."/>
            <person name="Lemon S.J."/>
            <person name="Lewis L.R."/>
            <person name="Li B."/>
            <person name="Liu Y."/>
            <person name="Liu Y.-S."/>
            <person name="Lopez J."/>
            <person name="Lozado R.J."/>
            <person name="Lu J."/>
            <person name="Madu R.C."/>
            <person name="Maheshwari M."/>
            <person name="Maheshwari R."/>
            <person name="Malloy K."/>
            <person name="Martinez E."/>
            <person name="Mathew T."/>
            <person name="Mercado I.C."/>
            <person name="Mercado C."/>
            <person name="Meyer B."/>
            <person name="Montgomery K."/>
            <person name="Morgan M.B."/>
            <person name="Munidasa M."/>
            <person name="Nazareth L.V."/>
            <person name="Nelson J."/>
            <person name="Ng B.M."/>
            <person name="Nguyen N.B."/>
            <person name="Nguyen P.Q."/>
            <person name="Nguyen T."/>
            <person name="Obregon M."/>
            <person name="Okwuonu G.O."/>
            <person name="Onwere C.G."/>
            <person name="Orozco G."/>
            <person name="Parra A."/>
            <person name="Patel S."/>
            <person name="Patil S."/>
            <person name="Perez A."/>
            <person name="Perez Y."/>
            <person name="Pham C."/>
            <person name="Primus E.L."/>
            <person name="Pu L.-L."/>
            <person name="Puazo M."/>
            <person name="Qin X."/>
            <person name="Quiroz J.B."/>
            <person name="Reese J."/>
            <person name="Richards S."/>
            <person name="Rives C.M."/>
            <person name="Robberts R."/>
            <person name="Ruiz S.J."/>
            <person name="Ruiz M.J."/>
            <person name="Santibanez J."/>
            <person name="Schneider B.W."/>
            <person name="Sisson I."/>
            <person name="Smith M."/>
            <person name="Sodergren E."/>
            <person name="Song X.-Z."/>
            <person name="Song B.B."/>
            <person name="Summersgill H."/>
            <person name="Thelus R."/>
            <person name="Thornton R.D."/>
            <person name="Trejos Z.Y."/>
            <person name="Usmani K."/>
            <person name="Vattathil S."/>
            <person name="Villasana D."/>
            <person name="Walker D.L."/>
            <person name="Wang S."/>
            <person name="Wang K."/>
            <person name="White C.S."/>
            <person name="Williams A.C."/>
            <person name="Williamson J."/>
            <person name="Wilson K."/>
            <person name="Woghiren I.O."/>
            <person name="Woodworth J.R."/>
            <person name="Worley K.C."/>
            <person name="Wright R.A."/>
            <person name="Wu W."/>
            <person name="Young L."/>
            <person name="Zhang L."/>
            <person name="Zhang J."/>
            <person name="Zhu Y."/>
            <person name="Muzny D.M."/>
            <person name="Weinstock G."/>
            <person name="Gibbs R.A."/>
        </authorList>
    </citation>
    <scope>NUCLEOTIDE SEQUENCE [LARGE SCALE GENOMIC DNA]</scope>
    <source>
        <strain evidence="2">LSR1</strain>
    </source>
</reference>
<dbReference type="Proteomes" id="UP000007819">
    <property type="component" value="Chromosome X"/>
</dbReference>
<accession>A0A8R2B5B3</accession>
<dbReference type="KEGG" id="api:103309208"/>
<dbReference type="PANTHER" id="PTHR47160">
    <property type="entry name" value="PUTATIVE-RELATED"/>
    <property type="match status" value="1"/>
</dbReference>
<name>A0A8R2B5B3_ACYPI</name>
<reference evidence="1" key="2">
    <citation type="submission" date="2022-06" db="UniProtKB">
        <authorList>
            <consortium name="EnsemblMetazoa"/>
        </authorList>
    </citation>
    <scope>IDENTIFICATION</scope>
</reference>
<evidence type="ECO:0000313" key="1">
    <source>
        <dbReference type="EnsemblMetazoa" id="XP_008182301.1"/>
    </source>
</evidence>
<dbReference type="RefSeq" id="XP_008182301.1">
    <property type="nucleotide sequence ID" value="XM_008184079.1"/>
</dbReference>
<dbReference type="GeneID" id="103309208"/>
<evidence type="ECO:0008006" key="3">
    <source>
        <dbReference type="Google" id="ProtNLM"/>
    </source>
</evidence>
<dbReference type="EnsemblMetazoa" id="XM_008184079.1">
    <property type="protein sequence ID" value="XP_008182301.1"/>
    <property type="gene ID" value="LOC103309208"/>
</dbReference>
<organism evidence="1 2">
    <name type="scientific">Acyrthosiphon pisum</name>
    <name type="common">Pea aphid</name>
    <dbReference type="NCBI Taxonomy" id="7029"/>
    <lineage>
        <taxon>Eukaryota</taxon>
        <taxon>Metazoa</taxon>
        <taxon>Ecdysozoa</taxon>
        <taxon>Arthropoda</taxon>
        <taxon>Hexapoda</taxon>
        <taxon>Insecta</taxon>
        <taxon>Pterygota</taxon>
        <taxon>Neoptera</taxon>
        <taxon>Paraneoptera</taxon>
        <taxon>Hemiptera</taxon>
        <taxon>Sternorrhyncha</taxon>
        <taxon>Aphidomorpha</taxon>
        <taxon>Aphidoidea</taxon>
        <taxon>Aphididae</taxon>
        <taxon>Macrosiphini</taxon>
        <taxon>Acyrthosiphon</taxon>
    </lineage>
</organism>
<sequence>MTDRTKDTYKEVSNQLLICKPDLDPKSIQIDFEQAFISVFKDIFPNAKINGCFFHFCQCVWRKIQSLGLQKMYSENSTFALQVKQLCALAFVPVHDVVYAFEELIESEYYIENESLFQPILNYFEDTWIGRPVRRKRRSPIFPLNIWNVYENVLMKRPRTNNAVEGWHNAFNSSIGVHHTTIWKFINFIKTEQNLVEAKIEKINLGESHALKRKKYKDLDQRLENVMSSGSLAHERFRDKYRMVNDCVSETNLPVLPTCHIELSANLSDAPLH</sequence>
<protein>
    <recommendedName>
        <fullName evidence="3">MULE transposase domain-containing protein</fullName>
    </recommendedName>
</protein>